<dbReference type="GO" id="GO:0043495">
    <property type="term" value="F:protein-membrane adaptor activity"/>
    <property type="evidence" value="ECO:0007669"/>
    <property type="project" value="TreeGrafter"/>
</dbReference>
<dbReference type="InterPro" id="IPR045119">
    <property type="entry name" value="SUN1-5"/>
</dbReference>
<organism evidence="6 7">
    <name type="scientific">Lentinus brumalis</name>
    <dbReference type="NCBI Taxonomy" id="2498619"/>
    <lineage>
        <taxon>Eukaryota</taxon>
        <taxon>Fungi</taxon>
        <taxon>Dikarya</taxon>
        <taxon>Basidiomycota</taxon>
        <taxon>Agaricomycotina</taxon>
        <taxon>Agaricomycetes</taxon>
        <taxon>Polyporales</taxon>
        <taxon>Polyporaceae</taxon>
        <taxon>Lentinus</taxon>
    </lineage>
</organism>
<dbReference type="PANTHER" id="PTHR12911:SF8">
    <property type="entry name" value="KLAROID PROTEIN-RELATED"/>
    <property type="match status" value="1"/>
</dbReference>
<dbReference type="PROSITE" id="PS51469">
    <property type="entry name" value="SUN"/>
    <property type="match status" value="1"/>
</dbReference>
<keyword evidence="7" id="KW-1185">Reference proteome</keyword>
<name>A0A371CJN0_9APHY</name>
<dbReference type="Proteomes" id="UP000256964">
    <property type="component" value="Unassembled WGS sequence"/>
</dbReference>
<dbReference type="EMBL" id="KZ857552">
    <property type="protein sequence ID" value="RDX40494.1"/>
    <property type="molecule type" value="Genomic_DNA"/>
</dbReference>
<evidence type="ECO:0000256" key="3">
    <source>
        <dbReference type="ARBA" id="ARBA00022989"/>
    </source>
</evidence>
<keyword evidence="4" id="KW-0472">Membrane</keyword>
<dbReference type="Pfam" id="PF07738">
    <property type="entry name" value="Sad1_UNC"/>
    <property type="match status" value="2"/>
</dbReference>
<evidence type="ECO:0000256" key="2">
    <source>
        <dbReference type="ARBA" id="ARBA00022692"/>
    </source>
</evidence>
<sequence length="228" mass="25023">MILGGGYTGTIRGMRAYIDRAVNKALRDPVGRRDFALHADGGRLLPELTRVAKGTGWIMPPSGSAPQEALTDDVHIGRCWLIPGTVAQLGVQLSEMIHPTHVTIDHIPLEIAADIGQAPRTVVLWGAIDGSVNEARRRRTFASFRVTPPAILFGRAEPHVTARKTFILLGSFEYDIRAGAPTQTFPLDWHVVESDLYFGVVVLEILDNWGGNSTCLYRVRVHGEPRIA</sequence>
<accession>A0A371CJN0</accession>
<dbReference type="OrthoDB" id="342281at2759"/>
<dbReference type="PANTHER" id="PTHR12911">
    <property type="entry name" value="SAD1/UNC-84-LIKE PROTEIN-RELATED"/>
    <property type="match status" value="1"/>
</dbReference>
<proteinExistence type="predicted"/>
<gene>
    <name evidence="6" type="ORF">OH76DRAFT_1459489</name>
</gene>
<dbReference type="Gene3D" id="2.60.120.260">
    <property type="entry name" value="Galactose-binding domain-like"/>
    <property type="match status" value="1"/>
</dbReference>
<evidence type="ECO:0000313" key="6">
    <source>
        <dbReference type="EMBL" id="RDX40494.1"/>
    </source>
</evidence>
<evidence type="ECO:0000259" key="5">
    <source>
        <dbReference type="PROSITE" id="PS51469"/>
    </source>
</evidence>
<evidence type="ECO:0000256" key="4">
    <source>
        <dbReference type="ARBA" id="ARBA00023136"/>
    </source>
</evidence>
<dbReference type="GO" id="GO:0034993">
    <property type="term" value="C:meiotic nuclear membrane microtubule tethering complex"/>
    <property type="evidence" value="ECO:0007669"/>
    <property type="project" value="TreeGrafter"/>
</dbReference>
<comment type="subcellular location">
    <subcellularLocation>
        <location evidence="1">Membrane</location>
    </subcellularLocation>
</comment>
<evidence type="ECO:0000256" key="1">
    <source>
        <dbReference type="ARBA" id="ARBA00004370"/>
    </source>
</evidence>
<evidence type="ECO:0000313" key="7">
    <source>
        <dbReference type="Proteomes" id="UP000256964"/>
    </source>
</evidence>
<dbReference type="InterPro" id="IPR012919">
    <property type="entry name" value="SUN_dom"/>
</dbReference>
<keyword evidence="3" id="KW-1133">Transmembrane helix</keyword>
<protein>
    <recommendedName>
        <fullName evidence="5">SUN domain-containing protein</fullName>
    </recommendedName>
</protein>
<keyword evidence="2" id="KW-0812">Transmembrane</keyword>
<reference evidence="6 7" key="1">
    <citation type="journal article" date="2018" name="Biotechnol. Biofuels">
        <title>Integrative visual omics of the white-rot fungus Polyporus brumalis exposes the biotechnological potential of its oxidative enzymes for delignifying raw plant biomass.</title>
        <authorList>
            <person name="Miyauchi S."/>
            <person name="Rancon A."/>
            <person name="Drula E."/>
            <person name="Hage H."/>
            <person name="Chaduli D."/>
            <person name="Favel A."/>
            <person name="Grisel S."/>
            <person name="Henrissat B."/>
            <person name="Herpoel-Gimbert I."/>
            <person name="Ruiz-Duenas F.J."/>
            <person name="Chevret D."/>
            <person name="Hainaut M."/>
            <person name="Lin J."/>
            <person name="Wang M."/>
            <person name="Pangilinan J."/>
            <person name="Lipzen A."/>
            <person name="Lesage-Meessen L."/>
            <person name="Navarro D."/>
            <person name="Riley R."/>
            <person name="Grigoriev I.V."/>
            <person name="Zhou S."/>
            <person name="Raouche S."/>
            <person name="Rosso M.N."/>
        </authorList>
    </citation>
    <scope>NUCLEOTIDE SEQUENCE [LARGE SCALE GENOMIC DNA]</scope>
    <source>
        <strain evidence="6 7">BRFM 1820</strain>
    </source>
</reference>
<feature type="domain" description="SUN" evidence="5">
    <location>
        <begin position="30"/>
        <end position="226"/>
    </location>
</feature>
<dbReference type="AlphaFoldDB" id="A0A371CJN0"/>